<dbReference type="Gene3D" id="3.40.50.300">
    <property type="entry name" value="P-loop containing nucleotide triphosphate hydrolases"/>
    <property type="match status" value="1"/>
</dbReference>
<reference evidence="1" key="1">
    <citation type="submission" date="2020-04" db="EMBL/GenBank/DDBJ databases">
        <authorList>
            <person name="Chiriac C."/>
            <person name="Salcher M."/>
            <person name="Ghai R."/>
            <person name="Kavagutti S V."/>
        </authorList>
    </citation>
    <scope>NUCLEOTIDE SEQUENCE</scope>
</reference>
<proteinExistence type="predicted"/>
<dbReference type="InterPro" id="IPR027417">
    <property type="entry name" value="P-loop_NTPase"/>
</dbReference>
<gene>
    <name evidence="1" type="ORF">UFOVP421_38</name>
</gene>
<protein>
    <recommendedName>
        <fullName evidence="2">Terminase-like family</fullName>
    </recommendedName>
</protein>
<evidence type="ECO:0000313" key="1">
    <source>
        <dbReference type="EMBL" id="CAB4141947.1"/>
    </source>
</evidence>
<evidence type="ECO:0008006" key="2">
    <source>
        <dbReference type="Google" id="ProtNLM"/>
    </source>
</evidence>
<dbReference type="EMBL" id="LR796402">
    <property type="protein sequence ID" value="CAB4141947.1"/>
    <property type="molecule type" value="Genomic_DNA"/>
</dbReference>
<name>A0A6J5M8I4_9CAUD</name>
<dbReference type="Gene3D" id="3.30.420.280">
    <property type="match status" value="1"/>
</dbReference>
<sequence length="418" mass="47002">MTLPVRRQLRPLVTTDRRYAVAVAHRRAGKTVAAIQRLIISALACQKPRPRCAYIAPTYAQAKAVAWDYLKAYTRDIATATHESELRVTLPNQAQIRLFGAENYDALRGLYLDDVVLDEFADMQPGIWPVVRPALSDRQGRALFIGTPKGRNEFFRVYDEATRDADWVAISLKASETGILPPEELQDAKRRLTEDTYAQEYECSFDAAVIGSYYGKALDEAQQAGRLCRVPADPAAQVHTSWDLGVGDSTAIWFFQQIGRELHVVDYYEASGEGLEHYARMLQGKPYVWGTHYLPHDAAARELGTGTSRVETLARLGIKATVVPAQAKDDSINAVRLMLPRCWFDAERCKVGLEALRLYRRDYDERLKTFRDRPRHDWTSHAADAFAVFAVGHRAETPDMAAVRTRLRAARSGGWMAA</sequence>
<accession>A0A6J5M8I4</accession>
<organism evidence="1">
    <name type="scientific">uncultured Caudovirales phage</name>
    <dbReference type="NCBI Taxonomy" id="2100421"/>
    <lineage>
        <taxon>Viruses</taxon>
        <taxon>Duplodnaviria</taxon>
        <taxon>Heunggongvirae</taxon>
        <taxon>Uroviricota</taxon>
        <taxon>Caudoviricetes</taxon>
        <taxon>Peduoviridae</taxon>
        <taxon>Maltschvirus</taxon>
        <taxon>Maltschvirus maltsch</taxon>
    </lineage>
</organism>